<keyword evidence="2" id="KW-1185">Reference proteome</keyword>
<comment type="caution">
    <text evidence="1">The sequence shown here is derived from an EMBL/GenBank/DDBJ whole genome shotgun (WGS) entry which is preliminary data.</text>
</comment>
<organism evidence="1 2">
    <name type="scientific">Mucilaginibacter agri</name>
    <dbReference type="NCBI Taxonomy" id="2695265"/>
    <lineage>
        <taxon>Bacteria</taxon>
        <taxon>Pseudomonadati</taxon>
        <taxon>Bacteroidota</taxon>
        <taxon>Sphingobacteriia</taxon>
        <taxon>Sphingobacteriales</taxon>
        <taxon>Sphingobacteriaceae</taxon>
        <taxon>Mucilaginibacter</taxon>
    </lineage>
</organism>
<dbReference type="AlphaFoldDB" id="A0A965ZIQ7"/>
<evidence type="ECO:0000313" key="1">
    <source>
        <dbReference type="EMBL" id="NCD71820.1"/>
    </source>
</evidence>
<dbReference type="SUPFAM" id="SSF53474">
    <property type="entry name" value="alpha/beta-Hydrolases"/>
    <property type="match status" value="1"/>
</dbReference>
<accession>A0A965ZIQ7</accession>
<evidence type="ECO:0000313" key="2">
    <source>
        <dbReference type="Proteomes" id="UP000638732"/>
    </source>
</evidence>
<dbReference type="Proteomes" id="UP000638732">
    <property type="component" value="Unassembled WGS sequence"/>
</dbReference>
<reference evidence="1" key="1">
    <citation type="submission" date="2020-01" db="EMBL/GenBank/DDBJ databases">
        <authorList>
            <person name="Seo Y.L."/>
        </authorList>
    </citation>
    <scope>NUCLEOTIDE SEQUENCE</scope>
    <source>
        <strain evidence="1">R11</strain>
    </source>
</reference>
<dbReference type="InterPro" id="IPR029058">
    <property type="entry name" value="AB_hydrolase_fold"/>
</dbReference>
<evidence type="ECO:0008006" key="3">
    <source>
        <dbReference type="Google" id="ProtNLM"/>
    </source>
</evidence>
<dbReference type="EMBL" id="WWEO01000045">
    <property type="protein sequence ID" value="NCD71820.1"/>
    <property type="molecule type" value="Genomic_DNA"/>
</dbReference>
<protein>
    <recommendedName>
        <fullName evidence="3">Alpha/beta hydrolase</fullName>
    </recommendedName>
</protein>
<reference evidence="1" key="2">
    <citation type="submission" date="2020-10" db="EMBL/GenBank/DDBJ databases">
        <title>Mucilaginibacter sp. nov., isolated from soil.</title>
        <authorList>
            <person name="Jeon C.O."/>
        </authorList>
    </citation>
    <scope>NUCLEOTIDE SEQUENCE</scope>
    <source>
        <strain evidence="1">R11</strain>
    </source>
</reference>
<sequence>MAKIFLIAGLGADYRLFKNIELSGHDVIYVHWIEPEPEDTLATYAGKLIDQYDIQAGDAVVGVSLGGMITIEIAKQVKLSKAILISSIKTSDEAPWYFGFFKKVTLYKLIPNKSFAPLGVFIKPIFGQMAKDDELLFRSMLENSSPVFVKWAMNAVLNWKSKTVLPNVYQITGNRDLVFNYKKISNTAIVNGGTHIMVFDKAKEINGWLKEVLEK</sequence>
<proteinExistence type="predicted"/>
<dbReference type="Gene3D" id="3.40.50.1820">
    <property type="entry name" value="alpha/beta hydrolase"/>
    <property type="match status" value="1"/>
</dbReference>
<dbReference type="RefSeq" id="WP_166587797.1">
    <property type="nucleotide sequence ID" value="NZ_WWEO01000045.1"/>
</dbReference>
<name>A0A965ZIQ7_9SPHI</name>
<gene>
    <name evidence="1" type="ORF">GSY63_20825</name>
</gene>